<dbReference type="GO" id="GO:0071973">
    <property type="term" value="P:bacterial-type flagellum-dependent cell motility"/>
    <property type="evidence" value="ECO:0007669"/>
    <property type="project" value="TreeGrafter"/>
</dbReference>
<keyword evidence="7" id="KW-0282">Flagellum</keyword>
<dbReference type="Gene3D" id="1.20.120.340">
    <property type="entry name" value="Flagellar protein FliS"/>
    <property type="match status" value="1"/>
</dbReference>
<dbReference type="SUPFAM" id="SSF101116">
    <property type="entry name" value="Flagellar export chaperone FliS"/>
    <property type="match status" value="1"/>
</dbReference>
<keyword evidence="7" id="KW-0969">Cilium</keyword>
<dbReference type="PIRSF" id="PIRSF039090">
    <property type="entry name" value="Flis"/>
    <property type="match status" value="1"/>
</dbReference>
<evidence type="ECO:0000256" key="2">
    <source>
        <dbReference type="ARBA" id="ARBA00008787"/>
    </source>
</evidence>
<accession>A0AAJ6CRF2</accession>
<dbReference type="Pfam" id="PF02561">
    <property type="entry name" value="FliS"/>
    <property type="match status" value="1"/>
</dbReference>
<evidence type="ECO:0000313" key="7">
    <source>
        <dbReference type="EMBL" id="WFF99337.1"/>
    </source>
</evidence>
<protein>
    <recommendedName>
        <fullName evidence="6">Flagellar secretion chaperone FliS</fullName>
    </recommendedName>
</protein>
<dbReference type="InterPro" id="IPR003713">
    <property type="entry name" value="FliS"/>
</dbReference>
<organism evidence="7 8">
    <name type="scientific">Aeromonas caviae</name>
    <name type="common">Aeromonas punctata</name>
    <dbReference type="NCBI Taxonomy" id="648"/>
    <lineage>
        <taxon>Bacteria</taxon>
        <taxon>Pseudomonadati</taxon>
        <taxon>Pseudomonadota</taxon>
        <taxon>Gammaproteobacteria</taxon>
        <taxon>Aeromonadales</taxon>
        <taxon>Aeromonadaceae</taxon>
        <taxon>Aeromonas</taxon>
    </lineage>
</organism>
<evidence type="ECO:0000256" key="6">
    <source>
        <dbReference type="PIRNR" id="PIRNR039090"/>
    </source>
</evidence>
<dbReference type="GO" id="GO:0005829">
    <property type="term" value="C:cytosol"/>
    <property type="evidence" value="ECO:0007669"/>
    <property type="project" value="UniProtKB-SubCell"/>
</dbReference>
<evidence type="ECO:0000256" key="3">
    <source>
        <dbReference type="ARBA" id="ARBA00022490"/>
    </source>
</evidence>
<keyword evidence="3 6" id="KW-0963">Cytoplasm</keyword>
<keyword evidence="5" id="KW-0143">Chaperone</keyword>
<dbReference type="NCBIfam" id="TIGR00208">
    <property type="entry name" value="fliS"/>
    <property type="match status" value="1"/>
</dbReference>
<evidence type="ECO:0000256" key="1">
    <source>
        <dbReference type="ARBA" id="ARBA00004514"/>
    </source>
</evidence>
<dbReference type="EMBL" id="CP120942">
    <property type="protein sequence ID" value="WFF99337.1"/>
    <property type="molecule type" value="Genomic_DNA"/>
</dbReference>
<dbReference type="PANTHER" id="PTHR34773:SF1">
    <property type="entry name" value="FLAGELLAR SECRETION CHAPERONE FLIS"/>
    <property type="match status" value="1"/>
</dbReference>
<evidence type="ECO:0000256" key="5">
    <source>
        <dbReference type="ARBA" id="ARBA00023186"/>
    </source>
</evidence>
<evidence type="ECO:0000256" key="4">
    <source>
        <dbReference type="ARBA" id="ARBA00022795"/>
    </source>
</evidence>
<dbReference type="InterPro" id="IPR036584">
    <property type="entry name" value="FliS_sf"/>
</dbReference>
<evidence type="ECO:0000313" key="8">
    <source>
        <dbReference type="Proteomes" id="UP001218423"/>
    </source>
</evidence>
<dbReference type="RefSeq" id="WP_080938186.1">
    <property type="nucleotide sequence ID" value="NZ_CP120942.1"/>
</dbReference>
<comment type="similarity">
    <text evidence="2 6">Belongs to the FliS family.</text>
</comment>
<proteinExistence type="inferred from homology"/>
<gene>
    <name evidence="7" type="primary">fliS</name>
    <name evidence="7" type="ORF">P5S46_07110</name>
</gene>
<dbReference type="PANTHER" id="PTHR34773">
    <property type="entry name" value="FLAGELLAR SECRETION CHAPERONE FLIS"/>
    <property type="match status" value="1"/>
</dbReference>
<comment type="subcellular location">
    <subcellularLocation>
        <location evidence="1 6">Cytoplasm</location>
        <location evidence="1 6">Cytosol</location>
    </subcellularLocation>
</comment>
<keyword evidence="7" id="KW-0966">Cell projection</keyword>
<dbReference type="CDD" id="cd16098">
    <property type="entry name" value="FliS"/>
    <property type="match status" value="1"/>
</dbReference>
<dbReference type="Proteomes" id="UP001218423">
    <property type="component" value="Chromosome"/>
</dbReference>
<name>A0AAJ6CRF2_AERCA</name>
<keyword evidence="4 6" id="KW-1005">Bacterial flagellum biogenesis</keyword>
<reference evidence="7" key="1">
    <citation type="submission" date="2023-03" db="EMBL/GenBank/DDBJ databases">
        <title>Aeromonas caviae strain AC1520.</title>
        <authorList>
            <person name="Xie T."/>
            <person name="Zhang Q."/>
            <person name="Deng J."/>
            <person name="Li X."/>
        </authorList>
    </citation>
    <scope>NUCLEOTIDE SEQUENCE</scope>
    <source>
        <strain evidence="7">AC1520</strain>
    </source>
</reference>
<dbReference type="GO" id="GO:0044780">
    <property type="term" value="P:bacterial-type flagellum assembly"/>
    <property type="evidence" value="ECO:0007669"/>
    <property type="project" value="InterPro"/>
</dbReference>
<sequence>MYNKSVRAYKSESLESQLSVADPHRVIQLMMQGVLEKIALAKGAILRQDLEKKSHHISSAMAIINGLIDSLDPAAGKISEDLFSIYDYMKGLLLTASLKLDVAPLDEVTELMLIIKSGWDQISDEDKAKGYAERSNRGGISV</sequence>
<dbReference type="AlphaFoldDB" id="A0AAJ6CRF2"/>